<dbReference type="EMBL" id="JBANQN010000003">
    <property type="protein sequence ID" value="KAK6793780.1"/>
    <property type="molecule type" value="Genomic_DNA"/>
</dbReference>
<sequence>MTQSGVVIEKEVDAATRSNATTSLNHGFINSLQPCLLASSKPLPIMSLTPFAKCVNHGFATYISLEDVQNSENYTRVVIHSHRYRVIHSFLCSNKIKNHNVNINIRMLEDANVNIPILDLVPIEEIEIDMIEDANVNVLILDLVPTEETEIDMIEDDNGVSGGCWIQLTIHVHAYIFMTIRTDRDRDI</sequence>
<protein>
    <submittedName>
        <fullName evidence="1">Uncharacterized protein</fullName>
    </submittedName>
</protein>
<dbReference type="Proteomes" id="UP001371456">
    <property type="component" value="Unassembled WGS sequence"/>
</dbReference>
<reference evidence="1 2" key="1">
    <citation type="submission" date="2024-02" db="EMBL/GenBank/DDBJ databases">
        <title>de novo genome assembly of Solanum bulbocastanum strain 11H21.</title>
        <authorList>
            <person name="Hosaka A.J."/>
        </authorList>
    </citation>
    <scope>NUCLEOTIDE SEQUENCE [LARGE SCALE GENOMIC DNA]</scope>
    <source>
        <tissue evidence="1">Young leaves</tissue>
    </source>
</reference>
<comment type="caution">
    <text evidence="1">The sequence shown here is derived from an EMBL/GenBank/DDBJ whole genome shotgun (WGS) entry which is preliminary data.</text>
</comment>
<proteinExistence type="predicted"/>
<dbReference type="AlphaFoldDB" id="A0AAN8YIE8"/>
<gene>
    <name evidence="1" type="ORF">RDI58_007233</name>
</gene>
<organism evidence="1 2">
    <name type="scientific">Solanum bulbocastanum</name>
    <name type="common">Wild potato</name>
    <dbReference type="NCBI Taxonomy" id="147425"/>
    <lineage>
        <taxon>Eukaryota</taxon>
        <taxon>Viridiplantae</taxon>
        <taxon>Streptophyta</taxon>
        <taxon>Embryophyta</taxon>
        <taxon>Tracheophyta</taxon>
        <taxon>Spermatophyta</taxon>
        <taxon>Magnoliopsida</taxon>
        <taxon>eudicotyledons</taxon>
        <taxon>Gunneridae</taxon>
        <taxon>Pentapetalae</taxon>
        <taxon>asterids</taxon>
        <taxon>lamiids</taxon>
        <taxon>Solanales</taxon>
        <taxon>Solanaceae</taxon>
        <taxon>Solanoideae</taxon>
        <taxon>Solaneae</taxon>
        <taxon>Solanum</taxon>
    </lineage>
</organism>
<name>A0AAN8YIE8_SOLBU</name>
<keyword evidence="2" id="KW-1185">Reference proteome</keyword>
<evidence type="ECO:0000313" key="2">
    <source>
        <dbReference type="Proteomes" id="UP001371456"/>
    </source>
</evidence>
<evidence type="ECO:0000313" key="1">
    <source>
        <dbReference type="EMBL" id="KAK6793780.1"/>
    </source>
</evidence>
<accession>A0AAN8YIE8</accession>